<gene>
    <name evidence="1" type="ORF">LAD12857_48940</name>
</gene>
<accession>A0ABQ5MDQ9</accession>
<evidence type="ECO:0000313" key="2">
    <source>
        <dbReference type="Proteomes" id="UP001419084"/>
    </source>
</evidence>
<dbReference type="Proteomes" id="UP001419084">
    <property type="component" value="Unassembled WGS sequence"/>
</dbReference>
<comment type="caution">
    <text evidence="1">The sequence shown here is derived from an EMBL/GenBank/DDBJ whole genome shotgun (WGS) entry which is preliminary data.</text>
</comment>
<keyword evidence="2" id="KW-1185">Reference proteome</keyword>
<dbReference type="EMBL" id="BRPJ01000101">
    <property type="protein sequence ID" value="GLB32971.1"/>
    <property type="molecule type" value="Genomic_DNA"/>
</dbReference>
<reference evidence="1 2" key="1">
    <citation type="journal article" date="2024" name="Int. J. Syst. Evol. Microbiol.">
        <title>Lacrimispora brassicae sp. nov. isolated from fermented cabbage, and proposal of Clostridium indicum Gundawar et al. 2019 and Clostridium methoxybenzovorans Mechichi et al. 1999 as heterotypic synonyms of Lacrimispora amygdalina (Parshina et al. 2003) Haas and Blanchard 2020 and Lacrimispora indolis (McClung and McCoy 1957) Haas and Blanchard 2020, respectively.</title>
        <authorList>
            <person name="Kobayashi H."/>
            <person name="Tanizawa Y."/>
            <person name="Sakamoto M."/>
            <person name="Ohkuma M."/>
            <person name="Tohno M."/>
        </authorList>
    </citation>
    <scope>NUCLEOTIDE SEQUENCE [LARGE SCALE GENOMIC DNA]</scope>
    <source>
        <strain evidence="1 2">DSM 12857</strain>
    </source>
</reference>
<proteinExistence type="predicted"/>
<sequence length="139" mass="16085">MDTKEILQKGTVFLRDCFRDAMDHHYEEEIALAMARQKEEDVCCAIAAFLELKVSETEIMRLLSKFYGVDSIAEAMELVTTVKVTNQVNALKDHLNELGMSRVEVVNYLREHRVRTQLQADSKLQSMTIDKLKAYFDKH</sequence>
<evidence type="ECO:0000313" key="1">
    <source>
        <dbReference type="EMBL" id="GLB32971.1"/>
    </source>
</evidence>
<name>A0ABQ5MDQ9_9FIRM</name>
<protein>
    <submittedName>
        <fullName evidence="1">Uncharacterized protein</fullName>
    </submittedName>
</protein>
<organism evidence="1 2">
    <name type="scientific">Lacrimispora amygdalina</name>
    <dbReference type="NCBI Taxonomy" id="253257"/>
    <lineage>
        <taxon>Bacteria</taxon>
        <taxon>Bacillati</taxon>
        <taxon>Bacillota</taxon>
        <taxon>Clostridia</taxon>
        <taxon>Lachnospirales</taxon>
        <taxon>Lachnospiraceae</taxon>
        <taxon>Lacrimispora</taxon>
    </lineage>
</organism>
<dbReference type="RefSeq" id="WP_346066441.1">
    <property type="nucleotide sequence ID" value="NZ_BRPJ01000101.1"/>
</dbReference>